<keyword evidence="2" id="KW-1185">Reference proteome</keyword>
<protein>
    <submittedName>
        <fullName evidence="1">4-hydroxybenzoyl-CoA thioesterase</fullName>
    </submittedName>
</protein>
<proteinExistence type="predicted"/>
<organism evidence="1 2">
    <name type="scientific">Candidatus Thiomargarita nelsonii</name>
    <dbReference type="NCBI Taxonomy" id="1003181"/>
    <lineage>
        <taxon>Bacteria</taxon>
        <taxon>Pseudomonadati</taxon>
        <taxon>Pseudomonadota</taxon>
        <taxon>Gammaproteobacteria</taxon>
        <taxon>Thiotrichales</taxon>
        <taxon>Thiotrichaceae</taxon>
        <taxon>Thiomargarita</taxon>
    </lineage>
</organism>
<dbReference type="EMBL" id="JSZA02000242">
    <property type="protein sequence ID" value="TGO02057.1"/>
    <property type="molecule type" value="Genomic_DNA"/>
</dbReference>
<dbReference type="AlphaFoldDB" id="A0A4E0QL47"/>
<dbReference type="CDD" id="cd00586">
    <property type="entry name" value="4HBT"/>
    <property type="match status" value="1"/>
</dbReference>
<sequence>MYYEWHHIITFEETNLVGNVYYANHIRWQGSCREMFLRDHAPQVLEQLNKDLVMVTTRVSCEYFNELFAFDEVIVRMRAGLVTESRVTMIFDYFRKQELIARGEQQIACMLKKNGTTVPTPVPKSLREALIPYLDS</sequence>
<dbReference type="InterPro" id="IPR029069">
    <property type="entry name" value="HotDog_dom_sf"/>
</dbReference>
<comment type="caution">
    <text evidence="1">The sequence shown here is derived from an EMBL/GenBank/DDBJ whole genome shotgun (WGS) entry which is preliminary data.</text>
</comment>
<name>A0A4E0QL47_9GAMM</name>
<accession>A0A4E0QL47</accession>
<reference evidence="1 2" key="1">
    <citation type="journal article" date="2016" name="Front. Microbiol.">
        <title>Single-Cell (Meta-)Genomics of a Dimorphic Candidatus Thiomargarita nelsonii Reveals Genomic Plasticity.</title>
        <authorList>
            <person name="Flood B.E."/>
            <person name="Fliss P."/>
            <person name="Jones D.S."/>
            <person name="Dick G.J."/>
            <person name="Jain S."/>
            <person name="Kaster A.K."/>
            <person name="Winkel M."/>
            <person name="Mussmann M."/>
            <person name="Bailey J."/>
        </authorList>
    </citation>
    <scope>NUCLEOTIDE SEQUENCE [LARGE SCALE GENOMIC DNA]</scope>
    <source>
        <strain evidence="1">Hydrate Ridge</strain>
    </source>
</reference>
<dbReference type="Pfam" id="PF13279">
    <property type="entry name" value="4HBT_2"/>
    <property type="match status" value="1"/>
</dbReference>
<evidence type="ECO:0000313" key="1">
    <source>
        <dbReference type="EMBL" id="TGO02057.1"/>
    </source>
</evidence>
<evidence type="ECO:0000313" key="2">
    <source>
        <dbReference type="Proteomes" id="UP000030428"/>
    </source>
</evidence>
<dbReference type="Proteomes" id="UP000030428">
    <property type="component" value="Unassembled WGS sequence"/>
</dbReference>
<dbReference type="Gene3D" id="3.10.129.10">
    <property type="entry name" value="Hotdog Thioesterase"/>
    <property type="match status" value="1"/>
</dbReference>
<gene>
    <name evidence="1" type="ORF">PN36_31155</name>
</gene>
<dbReference type="SUPFAM" id="SSF54637">
    <property type="entry name" value="Thioesterase/thiol ester dehydrase-isomerase"/>
    <property type="match status" value="1"/>
</dbReference>